<dbReference type="Proteomes" id="UP000682733">
    <property type="component" value="Unassembled WGS sequence"/>
</dbReference>
<dbReference type="EMBL" id="CAJOBA010000656">
    <property type="protein sequence ID" value="CAF3547774.1"/>
    <property type="molecule type" value="Genomic_DNA"/>
</dbReference>
<gene>
    <name evidence="1" type="ORF">OVA965_LOCUS2890</name>
    <name evidence="2" type="ORF">TMI583_LOCUS2886</name>
</gene>
<dbReference type="Proteomes" id="UP000677228">
    <property type="component" value="Unassembled WGS sequence"/>
</dbReference>
<organism evidence="2 3">
    <name type="scientific">Didymodactylos carnosus</name>
    <dbReference type="NCBI Taxonomy" id="1234261"/>
    <lineage>
        <taxon>Eukaryota</taxon>
        <taxon>Metazoa</taxon>
        <taxon>Spiralia</taxon>
        <taxon>Gnathifera</taxon>
        <taxon>Rotifera</taxon>
        <taxon>Eurotatoria</taxon>
        <taxon>Bdelloidea</taxon>
        <taxon>Philodinida</taxon>
        <taxon>Philodinidae</taxon>
        <taxon>Didymodactylos</taxon>
    </lineage>
</organism>
<dbReference type="EMBL" id="CAJNOK010000657">
    <property type="protein sequence ID" value="CAF0767337.1"/>
    <property type="molecule type" value="Genomic_DNA"/>
</dbReference>
<comment type="caution">
    <text evidence="2">The sequence shown here is derived from an EMBL/GenBank/DDBJ whole genome shotgun (WGS) entry which is preliminary data.</text>
</comment>
<evidence type="ECO:0000313" key="1">
    <source>
        <dbReference type="EMBL" id="CAF0767337.1"/>
    </source>
</evidence>
<proteinExistence type="predicted"/>
<dbReference type="AlphaFoldDB" id="A0A8S2GR88"/>
<sequence>MTHLIDRNLVPSQCHIPREFRSRVAQVKPVSLDERQQTVSSFVCREVPPLIPLVDSFASVVADLPSRPRDPDQSQSLSMNPISGNFSSFGSLGSLSNRLNALHLETTRQLASITEQITHTNIMIQYTHIKVDELSQVVSNIVVPTMNQLSSTLLKVVTGQGQISKAEVSAIQNIPSQLNESVLRAQTCILKMSEVLSNALSGKSFGRVLSPSYKNSYPSQWR</sequence>
<reference evidence="2" key="1">
    <citation type="submission" date="2021-02" db="EMBL/GenBank/DDBJ databases">
        <authorList>
            <person name="Nowell W R."/>
        </authorList>
    </citation>
    <scope>NUCLEOTIDE SEQUENCE</scope>
</reference>
<evidence type="ECO:0000313" key="2">
    <source>
        <dbReference type="EMBL" id="CAF3547774.1"/>
    </source>
</evidence>
<name>A0A8S2GR88_9BILA</name>
<accession>A0A8S2GR88</accession>
<evidence type="ECO:0000313" key="3">
    <source>
        <dbReference type="Proteomes" id="UP000682733"/>
    </source>
</evidence>
<protein>
    <submittedName>
        <fullName evidence="2">Uncharacterized protein</fullName>
    </submittedName>
</protein>